<accession>A0ABM0LZ56</accession>
<sequence length="192" mass="22435">MATSSRSNHELLQIINGKSALRSQEEICNALKLNQKRLLEMLDYYKKPSNDSANRLKNDNTIGKASKEFILKLSTFLGLDEWQSHQLLLSYLMFAFKGTRKQLQVIIGEERNSQALIIKIMEYYFSERMCLLHCIKHILSFWQDENHPYLVQYSESINDLMQDDQLNKNLISQLEKSFISMVPTSQKHGQLM</sequence>
<keyword evidence="2" id="KW-1185">Reference proteome</keyword>
<organism evidence="2 3">
    <name type="scientific">Saccoglossus kowalevskii</name>
    <name type="common">Acorn worm</name>
    <dbReference type="NCBI Taxonomy" id="10224"/>
    <lineage>
        <taxon>Eukaryota</taxon>
        <taxon>Metazoa</taxon>
        <taxon>Hemichordata</taxon>
        <taxon>Enteropneusta</taxon>
        <taxon>Harrimaniidae</taxon>
        <taxon>Saccoglossus</taxon>
    </lineage>
</organism>
<dbReference type="PANTHER" id="PTHR31431:SF1">
    <property type="entry name" value="NUCLEOPORIN NUP188"/>
    <property type="match status" value="1"/>
</dbReference>
<dbReference type="InterPro" id="IPR018864">
    <property type="entry name" value="Nucleoporin_Nup188_N"/>
</dbReference>
<reference evidence="3" key="1">
    <citation type="submission" date="2025-08" db="UniProtKB">
        <authorList>
            <consortium name="RefSeq"/>
        </authorList>
    </citation>
    <scope>IDENTIFICATION</scope>
    <source>
        <tissue evidence="3">Testes</tissue>
    </source>
</reference>
<dbReference type="PANTHER" id="PTHR31431">
    <property type="entry name" value="NUCLEOPORIN NUP188 HOMOLOG"/>
    <property type="match status" value="1"/>
</dbReference>
<dbReference type="InterPro" id="IPR044840">
    <property type="entry name" value="Nup188"/>
</dbReference>
<dbReference type="Proteomes" id="UP000694865">
    <property type="component" value="Unplaced"/>
</dbReference>
<dbReference type="RefSeq" id="XP_006813047.1">
    <property type="nucleotide sequence ID" value="XM_006812984.1"/>
</dbReference>
<dbReference type="GeneID" id="102810119"/>
<proteinExistence type="predicted"/>
<protein>
    <submittedName>
        <fullName evidence="3">Nucleoporin NUP188 homolog</fullName>
    </submittedName>
</protein>
<gene>
    <name evidence="3" type="primary">LOC102810119</name>
</gene>
<dbReference type="Pfam" id="PF10487">
    <property type="entry name" value="Nup188_N"/>
    <property type="match status" value="1"/>
</dbReference>
<evidence type="ECO:0000259" key="1">
    <source>
        <dbReference type="Pfam" id="PF10487"/>
    </source>
</evidence>
<name>A0ABM0LZ56_SACKO</name>
<feature type="domain" description="Nucleoporin Nup188 N-terminal" evidence="1">
    <location>
        <begin position="29"/>
        <end position="185"/>
    </location>
</feature>
<feature type="non-terminal residue" evidence="3">
    <location>
        <position position="192"/>
    </location>
</feature>
<evidence type="ECO:0000313" key="2">
    <source>
        <dbReference type="Proteomes" id="UP000694865"/>
    </source>
</evidence>
<evidence type="ECO:0000313" key="3">
    <source>
        <dbReference type="RefSeq" id="XP_006813047.1"/>
    </source>
</evidence>